<dbReference type="PANTHER" id="PTHR10509:SF14">
    <property type="entry name" value="CAFFEOYL-COA O-METHYLTRANSFERASE 3-RELATED"/>
    <property type="match status" value="1"/>
</dbReference>
<comment type="similarity">
    <text evidence="4">Belongs to the class I-like SAM-binding methyltransferase superfamily. Cation-dependent O-methyltransferase family.</text>
</comment>
<sequence>MSNTSQNKKSSLLSVMEGIAQQRLIHPDPDFDKTISNSKAKGLPDIAVNPVQGQYLSILCQLINAKRVLEIGTLGGYSTMWFAKAGAQVTSIEISEKHRDVALENLHAAGLDANIVLGAALDVLPKLAEAGGQFDLVFIDADWGEQWEYFDWAAKMVRKGGAIYVDNVVQTMMEDGEAFSAGDKSLVARVGADSRVKATMVPTISAYKTTSGDPWVDGFLLAIVL</sequence>
<dbReference type="GO" id="GO:0008171">
    <property type="term" value="F:O-methyltransferase activity"/>
    <property type="evidence" value="ECO:0007669"/>
    <property type="project" value="InterPro"/>
</dbReference>
<protein>
    <recommendedName>
        <fullName evidence="7">O-methyltransferase</fullName>
    </recommendedName>
</protein>
<dbReference type="InterPro" id="IPR002935">
    <property type="entry name" value="SAM_O-MeTrfase"/>
</dbReference>
<evidence type="ECO:0008006" key="7">
    <source>
        <dbReference type="Google" id="ProtNLM"/>
    </source>
</evidence>
<keyword evidence="1" id="KW-0489">Methyltransferase</keyword>
<dbReference type="EMBL" id="JASWJB010000218">
    <property type="protein sequence ID" value="KAK2593313.1"/>
    <property type="molecule type" value="Genomic_DNA"/>
</dbReference>
<proteinExistence type="inferred from homology"/>
<dbReference type="InterPro" id="IPR029063">
    <property type="entry name" value="SAM-dependent_MTases_sf"/>
</dbReference>
<dbReference type="AlphaFoldDB" id="A0AAJ0CK54"/>
<dbReference type="Pfam" id="PF01596">
    <property type="entry name" value="Methyltransf_3"/>
    <property type="match status" value="1"/>
</dbReference>
<dbReference type="InterPro" id="IPR050362">
    <property type="entry name" value="Cation-dep_OMT"/>
</dbReference>
<evidence type="ECO:0000313" key="5">
    <source>
        <dbReference type="EMBL" id="KAK2593313.1"/>
    </source>
</evidence>
<comment type="caution">
    <text evidence="5">The sequence shown here is derived from an EMBL/GenBank/DDBJ whole genome shotgun (WGS) entry which is preliminary data.</text>
</comment>
<gene>
    <name evidence="5" type="ORF">QQS21_008995</name>
</gene>
<evidence type="ECO:0000256" key="3">
    <source>
        <dbReference type="ARBA" id="ARBA00022691"/>
    </source>
</evidence>
<name>A0AAJ0CK54_9HYPO</name>
<dbReference type="SUPFAM" id="SSF53335">
    <property type="entry name" value="S-adenosyl-L-methionine-dependent methyltransferases"/>
    <property type="match status" value="1"/>
</dbReference>
<evidence type="ECO:0000256" key="4">
    <source>
        <dbReference type="ARBA" id="ARBA00023453"/>
    </source>
</evidence>
<accession>A0AAJ0CK54</accession>
<evidence type="ECO:0000256" key="1">
    <source>
        <dbReference type="ARBA" id="ARBA00022603"/>
    </source>
</evidence>
<keyword evidence="6" id="KW-1185">Reference proteome</keyword>
<dbReference type="Gene3D" id="3.40.50.150">
    <property type="entry name" value="Vaccinia Virus protein VP39"/>
    <property type="match status" value="1"/>
</dbReference>
<dbReference type="PANTHER" id="PTHR10509">
    <property type="entry name" value="O-METHYLTRANSFERASE-RELATED"/>
    <property type="match status" value="1"/>
</dbReference>
<dbReference type="PROSITE" id="PS51682">
    <property type="entry name" value="SAM_OMT_I"/>
    <property type="match status" value="1"/>
</dbReference>
<keyword evidence="2" id="KW-0808">Transferase</keyword>
<evidence type="ECO:0000313" key="6">
    <source>
        <dbReference type="Proteomes" id="UP001251528"/>
    </source>
</evidence>
<dbReference type="CDD" id="cd02440">
    <property type="entry name" value="AdoMet_MTases"/>
    <property type="match status" value="1"/>
</dbReference>
<reference evidence="5" key="1">
    <citation type="submission" date="2023-06" db="EMBL/GenBank/DDBJ databases">
        <title>Conoideocrella luteorostrata (Hypocreales: Clavicipitaceae), a potential biocontrol fungus for elongate hemlock scale in United States Christmas tree production areas.</title>
        <authorList>
            <person name="Barrett H."/>
            <person name="Lovett B."/>
            <person name="Macias A.M."/>
            <person name="Stajich J.E."/>
            <person name="Kasson M.T."/>
        </authorList>
    </citation>
    <scope>NUCLEOTIDE SEQUENCE</scope>
    <source>
        <strain evidence="5">ARSEF 14590</strain>
    </source>
</reference>
<dbReference type="GO" id="GO:0032259">
    <property type="term" value="P:methylation"/>
    <property type="evidence" value="ECO:0007669"/>
    <property type="project" value="UniProtKB-KW"/>
</dbReference>
<dbReference type="GO" id="GO:0008757">
    <property type="term" value="F:S-adenosylmethionine-dependent methyltransferase activity"/>
    <property type="evidence" value="ECO:0007669"/>
    <property type="project" value="TreeGrafter"/>
</dbReference>
<organism evidence="5 6">
    <name type="scientific">Conoideocrella luteorostrata</name>
    <dbReference type="NCBI Taxonomy" id="1105319"/>
    <lineage>
        <taxon>Eukaryota</taxon>
        <taxon>Fungi</taxon>
        <taxon>Dikarya</taxon>
        <taxon>Ascomycota</taxon>
        <taxon>Pezizomycotina</taxon>
        <taxon>Sordariomycetes</taxon>
        <taxon>Hypocreomycetidae</taxon>
        <taxon>Hypocreales</taxon>
        <taxon>Clavicipitaceae</taxon>
        <taxon>Conoideocrella</taxon>
    </lineage>
</organism>
<dbReference type="Proteomes" id="UP001251528">
    <property type="component" value="Unassembled WGS sequence"/>
</dbReference>
<keyword evidence="3" id="KW-0949">S-adenosyl-L-methionine</keyword>
<evidence type="ECO:0000256" key="2">
    <source>
        <dbReference type="ARBA" id="ARBA00022679"/>
    </source>
</evidence>